<evidence type="ECO:0000256" key="1">
    <source>
        <dbReference type="ARBA" id="ARBA00006987"/>
    </source>
</evidence>
<feature type="signal peptide" evidence="2">
    <location>
        <begin position="1"/>
        <end position="37"/>
    </location>
</feature>
<evidence type="ECO:0000256" key="2">
    <source>
        <dbReference type="SAM" id="SignalP"/>
    </source>
</evidence>
<accession>A0A327L2Y7</accession>
<feature type="chain" id="PRO_5016315958" description="ABC transporter substrate-binding protein" evidence="2">
    <location>
        <begin position="38"/>
        <end position="340"/>
    </location>
</feature>
<keyword evidence="2" id="KW-0732">Signal</keyword>
<name>A0A327L2Y7_9BRAD</name>
<dbReference type="PIRSF" id="PIRSF017082">
    <property type="entry name" value="YflP"/>
    <property type="match status" value="1"/>
</dbReference>
<dbReference type="SUPFAM" id="SSF53850">
    <property type="entry name" value="Periplasmic binding protein-like II"/>
    <property type="match status" value="1"/>
</dbReference>
<evidence type="ECO:0008006" key="5">
    <source>
        <dbReference type="Google" id="ProtNLM"/>
    </source>
</evidence>
<dbReference type="CDD" id="cd07012">
    <property type="entry name" value="PBP2_Bug_TTT"/>
    <property type="match status" value="1"/>
</dbReference>
<dbReference type="Pfam" id="PF03401">
    <property type="entry name" value="TctC"/>
    <property type="match status" value="1"/>
</dbReference>
<dbReference type="Gene3D" id="3.40.190.150">
    <property type="entry name" value="Bordetella uptake gene, domain 1"/>
    <property type="match status" value="1"/>
</dbReference>
<dbReference type="PANTHER" id="PTHR42928:SF5">
    <property type="entry name" value="BLR1237 PROTEIN"/>
    <property type="match status" value="1"/>
</dbReference>
<dbReference type="AlphaFoldDB" id="A0A327L2Y7"/>
<gene>
    <name evidence="3" type="ORF">CH341_09305</name>
</gene>
<dbReference type="InterPro" id="IPR005064">
    <property type="entry name" value="BUG"/>
</dbReference>
<dbReference type="Proteomes" id="UP000249130">
    <property type="component" value="Unassembled WGS sequence"/>
</dbReference>
<reference evidence="3 4" key="1">
    <citation type="submission" date="2017-07" db="EMBL/GenBank/DDBJ databases">
        <title>Draft Genome Sequences of Select Purple Nonsulfur Bacteria.</title>
        <authorList>
            <person name="Lasarre B."/>
            <person name="Mckinlay J.B."/>
        </authorList>
    </citation>
    <scope>NUCLEOTIDE SEQUENCE [LARGE SCALE GENOMIC DNA]</scope>
    <source>
        <strain evidence="3 4">DSM 5909</strain>
    </source>
</reference>
<dbReference type="InterPro" id="IPR042100">
    <property type="entry name" value="Bug_dom1"/>
</dbReference>
<keyword evidence="4" id="KW-1185">Reference proteome</keyword>
<evidence type="ECO:0000313" key="4">
    <source>
        <dbReference type="Proteomes" id="UP000249130"/>
    </source>
</evidence>
<evidence type="ECO:0000313" key="3">
    <source>
        <dbReference type="EMBL" id="RAI44395.1"/>
    </source>
</evidence>
<sequence>MNEPTLRRSPRRITTLVAAVATVAALGSALASRPAAAQPADWPNRPIKIVVGYPAGGSADVTTRLFAEPLSRALGQAVVVENRSGAGGTLGVQAVLRSEPDGYTLYGAAISEISLAPATVANLPYDPVKDLEPVMVLTRSPYILVGAPTFPPSTLKELVDYTKAHPGTVSYSSFGANTLTHLAGERFKLAVGINALHVPYRGSSASLADLMGGQVQFTFDSPAVTLNLINAGKLKGIAVVSKTRLEGAPSIPTFAEAGYPDFSVTSWIGMLAPAKTPKPIIDRLNKELNTILQSDEIKSALARSNIQPGGGTPDEFRRQIQTEIAEWKDLAPKIGIEPTR</sequence>
<comment type="caution">
    <text evidence="3">The sequence shown here is derived from an EMBL/GenBank/DDBJ whole genome shotgun (WGS) entry which is preliminary data.</text>
</comment>
<dbReference type="EMBL" id="NPEX01000046">
    <property type="protein sequence ID" value="RAI44395.1"/>
    <property type="molecule type" value="Genomic_DNA"/>
</dbReference>
<proteinExistence type="inferred from homology"/>
<comment type="similarity">
    <text evidence="1">Belongs to the UPF0065 (bug) family.</text>
</comment>
<dbReference type="PANTHER" id="PTHR42928">
    <property type="entry name" value="TRICARBOXYLATE-BINDING PROTEIN"/>
    <property type="match status" value="1"/>
</dbReference>
<protein>
    <recommendedName>
        <fullName evidence="5">ABC transporter substrate-binding protein</fullName>
    </recommendedName>
</protein>
<dbReference type="Gene3D" id="3.40.190.10">
    <property type="entry name" value="Periplasmic binding protein-like II"/>
    <property type="match status" value="1"/>
</dbReference>
<organism evidence="3 4">
    <name type="scientific">Rhodoplanes roseus</name>
    <dbReference type="NCBI Taxonomy" id="29409"/>
    <lineage>
        <taxon>Bacteria</taxon>
        <taxon>Pseudomonadati</taxon>
        <taxon>Pseudomonadota</taxon>
        <taxon>Alphaproteobacteria</taxon>
        <taxon>Hyphomicrobiales</taxon>
        <taxon>Nitrobacteraceae</taxon>
        <taxon>Rhodoplanes</taxon>
    </lineage>
</organism>
<dbReference type="OrthoDB" id="8443386at2"/>